<reference evidence="3 4" key="1">
    <citation type="submission" date="2020-08" db="EMBL/GenBank/DDBJ databases">
        <title>Sequencing the genomes of 1000 actinobacteria strains.</title>
        <authorList>
            <person name="Klenk H.-P."/>
        </authorList>
    </citation>
    <scope>NUCLEOTIDE SEQUENCE [LARGE SCALE GENOMIC DNA]</scope>
    <source>
        <strain evidence="3 4">DSM 44593</strain>
    </source>
</reference>
<dbReference type="PROSITE" id="PS51257">
    <property type="entry name" value="PROKAR_LIPOPROTEIN"/>
    <property type="match status" value="1"/>
</dbReference>
<feature type="signal peptide" evidence="2">
    <location>
        <begin position="1"/>
        <end position="19"/>
    </location>
</feature>
<feature type="chain" id="PRO_5039416498" description="Lipoprotein" evidence="2">
    <location>
        <begin position="20"/>
        <end position="181"/>
    </location>
</feature>
<comment type="caution">
    <text evidence="3">The sequence shown here is derived from an EMBL/GenBank/DDBJ whole genome shotgun (WGS) entry which is preliminary data.</text>
</comment>
<evidence type="ECO:0008006" key="5">
    <source>
        <dbReference type="Google" id="ProtNLM"/>
    </source>
</evidence>
<name>A0A841EF88_9ACTN</name>
<dbReference type="AlphaFoldDB" id="A0A841EF88"/>
<evidence type="ECO:0000313" key="4">
    <source>
        <dbReference type="Proteomes" id="UP000578077"/>
    </source>
</evidence>
<dbReference type="Proteomes" id="UP000578077">
    <property type="component" value="Unassembled WGS sequence"/>
</dbReference>
<evidence type="ECO:0000256" key="2">
    <source>
        <dbReference type="SAM" id="SignalP"/>
    </source>
</evidence>
<feature type="region of interest" description="Disordered" evidence="1">
    <location>
        <begin position="26"/>
        <end position="51"/>
    </location>
</feature>
<keyword evidence="2" id="KW-0732">Signal</keyword>
<evidence type="ECO:0000256" key="1">
    <source>
        <dbReference type="SAM" id="MobiDB-lite"/>
    </source>
</evidence>
<dbReference type="EMBL" id="JACHLY010000001">
    <property type="protein sequence ID" value="MBB5998081.1"/>
    <property type="molecule type" value="Genomic_DNA"/>
</dbReference>
<sequence length="181" mass="18650">MARACCGALIGGIALAVLAAAGCTSSNGGPAAPTESPSQANTSSPPSAADEAMGAYTGLWGAITKQSRSTDPDLTALERYATGQALEYARDNLRGRAEDGVVAKGAPSHSAEVAEIDAEAGTAEIRDCMDSTEWLQHDAETGELVEEKPDGPIHRQVEATVHQNGLTWKVSELLLGQIGSC</sequence>
<organism evidence="3 4">
    <name type="scientific">Streptomonospora salina</name>
    <dbReference type="NCBI Taxonomy" id="104205"/>
    <lineage>
        <taxon>Bacteria</taxon>
        <taxon>Bacillati</taxon>
        <taxon>Actinomycetota</taxon>
        <taxon>Actinomycetes</taxon>
        <taxon>Streptosporangiales</taxon>
        <taxon>Nocardiopsidaceae</taxon>
        <taxon>Streptomonospora</taxon>
    </lineage>
</organism>
<proteinExistence type="predicted"/>
<gene>
    <name evidence="3" type="ORF">HNR25_001832</name>
</gene>
<accession>A0A841EF88</accession>
<protein>
    <recommendedName>
        <fullName evidence="5">Lipoprotein</fullName>
    </recommendedName>
</protein>
<dbReference type="RefSeq" id="WP_184634225.1">
    <property type="nucleotide sequence ID" value="NZ_BAABKT010000008.1"/>
</dbReference>
<evidence type="ECO:0000313" key="3">
    <source>
        <dbReference type="EMBL" id="MBB5998081.1"/>
    </source>
</evidence>
<feature type="compositionally biased region" description="Polar residues" evidence="1">
    <location>
        <begin position="35"/>
        <end position="46"/>
    </location>
</feature>
<keyword evidence="4" id="KW-1185">Reference proteome</keyword>